<dbReference type="InterPro" id="IPR011990">
    <property type="entry name" value="TPR-like_helical_dom_sf"/>
</dbReference>
<evidence type="ECO:0000256" key="1">
    <source>
        <dbReference type="ARBA" id="ARBA00022737"/>
    </source>
</evidence>
<dbReference type="InterPro" id="IPR027417">
    <property type="entry name" value="P-loop_NTPase"/>
</dbReference>
<dbReference type="PANTHER" id="PTHR44858">
    <property type="entry name" value="TETRATRICOPEPTIDE REPEAT PROTEIN 6"/>
    <property type="match status" value="1"/>
</dbReference>
<protein>
    <submittedName>
        <fullName evidence="4">Tetratricopeptide repeat protein</fullName>
    </submittedName>
</protein>
<name>A0ABV1TWW9_9ACTN</name>
<feature type="repeat" description="TPR" evidence="3">
    <location>
        <begin position="754"/>
        <end position="787"/>
    </location>
</feature>
<feature type="repeat" description="TPR" evidence="3">
    <location>
        <begin position="584"/>
        <end position="617"/>
    </location>
</feature>
<feature type="repeat" description="TPR" evidence="3">
    <location>
        <begin position="550"/>
        <end position="583"/>
    </location>
</feature>
<dbReference type="RefSeq" id="WP_351962251.1">
    <property type="nucleotide sequence ID" value="NZ_JBEOZM010000040.1"/>
</dbReference>
<accession>A0ABV1TWW9</accession>
<keyword evidence="5" id="KW-1185">Reference proteome</keyword>
<dbReference type="SMART" id="SM00028">
    <property type="entry name" value="TPR"/>
    <property type="match status" value="9"/>
</dbReference>
<dbReference type="PROSITE" id="PS50005">
    <property type="entry name" value="TPR"/>
    <property type="match status" value="9"/>
</dbReference>
<feature type="repeat" description="TPR" evidence="3">
    <location>
        <begin position="822"/>
        <end position="855"/>
    </location>
</feature>
<evidence type="ECO:0000256" key="2">
    <source>
        <dbReference type="ARBA" id="ARBA00022803"/>
    </source>
</evidence>
<feature type="repeat" description="TPR" evidence="3">
    <location>
        <begin position="720"/>
        <end position="753"/>
    </location>
</feature>
<dbReference type="SUPFAM" id="SSF48452">
    <property type="entry name" value="TPR-like"/>
    <property type="match status" value="1"/>
</dbReference>
<feature type="repeat" description="TPR" evidence="3">
    <location>
        <begin position="652"/>
        <end position="685"/>
    </location>
</feature>
<comment type="caution">
    <text evidence="4">The sequence shown here is derived from an EMBL/GenBank/DDBJ whole genome shotgun (WGS) entry which is preliminary data.</text>
</comment>
<feature type="repeat" description="TPR" evidence="3">
    <location>
        <begin position="618"/>
        <end position="651"/>
    </location>
</feature>
<dbReference type="Pfam" id="PF13414">
    <property type="entry name" value="TPR_11"/>
    <property type="match status" value="2"/>
</dbReference>
<dbReference type="Proteomes" id="UP001490365">
    <property type="component" value="Unassembled WGS sequence"/>
</dbReference>
<proteinExistence type="predicted"/>
<dbReference type="SUPFAM" id="SSF52540">
    <property type="entry name" value="P-loop containing nucleoside triphosphate hydrolases"/>
    <property type="match status" value="1"/>
</dbReference>
<evidence type="ECO:0000256" key="3">
    <source>
        <dbReference type="PROSITE-ProRule" id="PRU00339"/>
    </source>
</evidence>
<dbReference type="InterPro" id="IPR019734">
    <property type="entry name" value="TPR_rpt"/>
</dbReference>
<evidence type="ECO:0000313" key="5">
    <source>
        <dbReference type="Proteomes" id="UP001490365"/>
    </source>
</evidence>
<dbReference type="PANTHER" id="PTHR44858:SF1">
    <property type="entry name" value="UDP-N-ACETYLGLUCOSAMINE--PEPTIDE N-ACETYLGLUCOSAMINYLTRANSFERASE SPINDLY-RELATED"/>
    <property type="match status" value="1"/>
</dbReference>
<organism evidence="4 5">
    <name type="scientific">Streptomyces sp. 900105755</name>
    <dbReference type="NCBI Taxonomy" id="3154389"/>
    <lineage>
        <taxon>Bacteria</taxon>
        <taxon>Bacillati</taxon>
        <taxon>Actinomycetota</taxon>
        <taxon>Actinomycetes</taxon>
        <taxon>Kitasatosporales</taxon>
        <taxon>Streptomycetaceae</taxon>
        <taxon>Streptomyces</taxon>
    </lineage>
</organism>
<keyword evidence="2 3" id="KW-0802">TPR repeat</keyword>
<feature type="repeat" description="TPR" evidence="3">
    <location>
        <begin position="788"/>
        <end position="821"/>
    </location>
</feature>
<reference evidence="4 5" key="1">
    <citation type="submission" date="2024-06" db="EMBL/GenBank/DDBJ databases">
        <title>The Natural Products Discovery Center: Release of the First 8490 Sequenced Strains for Exploring Actinobacteria Biosynthetic Diversity.</title>
        <authorList>
            <person name="Kalkreuter E."/>
            <person name="Kautsar S.A."/>
            <person name="Yang D."/>
            <person name="Bader C.D."/>
            <person name="Teijaro C.N."/>
            <person name="Fluegel L."/>
            <person name="Davis C.M."/>
            <person name="Simpson J.R."/>
            <person name="Lauterbach L."/>
            <person name="Steele A.D."/>
            <person name="Gui C."/>
            <person name="Meng S."/>
            <person name="Li G."/>
            <person name="Viehrig K."/>
            <person name="Ye F."/>
            <person name="Su P."/>
            <person name="Kiefer A.F."/>
            <person name="Nichols A."/>
            <person name="Cepeda A.J."/>
            <person name="Yan W."/>
            <person name="Fan B."/>
            <person name="Jiang Y."/>
            <person name="Adhikari A."/>
            <person name="Zheng C.-J."/>
            <person name="Schuster L."/>
            <person name="Cowan T.M."/>
            <person name="Smanski M.J."/>
            <person name="Chevrette M.G."/>
            <person name="De Carvalho L.P.S."/>
            <person name="Shen B."/>
        </authorList>
    </citation>
    <scope>NUCLEOTIDE SEQUENCE [LARGE SCALE GENOMIC DNA]</scope>
    <source>
        <strain evidence="4 5">NPDC001694</strain>
    </source>
</reference>
<sequence>MAERGVSRAEFIRRRRGSDFVGRRDEVGVFQANLERVPGADGFEFLFHVHGIAGAGKTSLVRQWDAKARDHYRAVTALVDDNVHSAVEAMAAVSEQLGREGCGLKGFDKLLATYHQRRHEAETAAVGTPAGETDGAPASAAVSVSSTVAAQVGLVGLSMVPGLAPFTSAVDAKQVAQSADRLRAALSSRFRSHDDAQLVLSPLQVLTPVFVRELADVAQRVPWVVLFFDTYEQTAPVLDRWLRDLLVEGDYGSLPLNVIVVLSGQGRLDARCWGDCLGMIAEMPLDVFTENEARQLLAGKGITDERLVEAILEVSGRLPVLVDALAQARPSDPTAIGDPADTAVERFLKWIADPAERAAVLSCALPLQLNEDIYRAAVGAPEATGYPWLRSLSFVIDQAGRCRYHQVVRGPMLRVQRAASPTQWSRDHTRLADAFGQWRQTLEAALPADGHWDDPHWRDLRLNQTYHQLCAQPHKALPDAIHETVQACDHGEATLRRWAQTLTQAGNDTNTPTLTQLCHNLQDTGTGTSFLIAALTQLLSNPAITPSTRTLAHTIRGREHRDTGAYEAALADYNTALTYDPDYERAVWGRGTTYWLMGRHQEALHDYNRAVELKPEDADRIADRGEVYAQLNRLDEALTDLTHAIQLDPNRAWTIASRGSVYLSVGRYGDALTDFDYIVQLDPDQAWAITCRGLVHQLMHRYDDALTDLNRAIQLDPDYAWATTSRGLVYMSDGRYEDALTDLNRAIHLDPAQARIFASRAQAYRLMHRYEDALTDYNRAIQLGPAQPWLFANRGQTYQDLGRYDEGLTDFNHAIQLDPEDADAIASRGETYRLMHRYEDALTDFNHAIQLDPEDGWAIYESAVILRLLGSEGAAERWNRAVEAFQAESAGEGQKAVWAAGGLLVVLCGLPDWRRAQEQVDVFLSACTSRNGIEEVLNDLADLRGVLPVDPDQIDPIVSRLEAALSQMS</sequence>
<keyword evidence="1" id="KW-0677">Repeat</keyword>
<dbReference type="InterPro" id="IPR050498">
    <property type="entry name" value="Ycf3"/>
</dbReference>
<dbReference type="Gene3D" id="1.25.40.10">
    <property type="entry name" value="Tetratricopeptide repeat domain"/>
    <property type="match status" value="3"/>
</dbReference>
<dbReference type="Pfam" id="PF13371">
    <property type="entry name" value="TPR_9"/>
    <property type="match status" value="2"/>
</dbReference>
<dbReference type="PROSITE" id="PS50293">
    <property type="entry name" value="TPR_REGION"/>
    <property type="match status" value="3"/>
</dbReference>
<gene>
    <name evidence="4" type="ORF">ABT211_43240</name>
</gene>
<feature type="repeat" description="TPR" evidence="3">
    <location>
        <begin position="686"/>
        <end position="719"/>
    </location>
</feature>
<evidence type="ECO:0000313" key="4">
    <source>
        <dbReference type="EMBL" id="MER6274019.1"/>
    </source>
</evidence>
<dbReference type="EMBL" id="JBEOZM010000040">
    <property type="protein sequence ID" value="MER6274019.1"/>
    <property type="molecule type" value="Genomic_DNA"/>
</dbReference>